<dbReference type="PATRIC" id="fig|151081.8.peg.1276"/>
<dbReference type="Proteomes" id="UP000033664">
    <property type="component" value="Unassembled WGS sequence"/>
</dbReference>
<keyword evidence="2" id="KW-1185">Reference proteome</keyword>
<comment type="caution">
    <text evidence="1">The sequence shown here is derived from an EMBL/GenBank/DDBJ whole genome shotgun (WGS) entry which is preliminary data.</text>
</comment>
<reference evidence="1 2" key="1">
    <citation type="journal article" date="2015" name="BMC Genomics">
        <title>Genome mining reveals unlocked bioactive potential of marine Gram-negative bacteria.</title>
        <authorList>
            <person name="Machado H."/>
            <person name="Sonnenschein E.C."/>
            <person name="Melchiorsen J."/>
            <person name="Gram L."/>
        </authorList>
    </citation>
    <scope>NUCLEOTIDE SEQUENCE [LARGE SCALE GENOMIC DNA]</scope>
    <source>
        <strain evidence="1 2">S3137</strain>
    </source>
</reference>
<gene>
    <name evidence="1" type="ORF">TW72_00475</name>
</gene>
<evidence type="ECO:0008006" key="3">
    <source>
        <dbReference type="Google" id="ProtNLM"/>
    </source>
</evidence>
<dbReference type="AlphaFoldDB" id="A0A0F4PSZ0"/>
<proteinExistence type="predicted"/>
<evidence type="ECO:0000313" key="1">
    <source>
        <dbReference type="EMBL" id="KJZ02316.1"/>
    </source>
</evidence>
<organism evidence="1 2">
    <name type="scientific">Pseudoalteromonas ruthenica</name>
    <dbReference type="NCBI Taxonomy" id="151081"/>
    <lineage>
        <taxon>Bacteria</taxon>
        <taxon>Pseudomonadati</taxon>
        <taxon>Pseudomonadota</taxon>
        <taxon>Gammaproteobacteria</taxon>
        <taxon>Alteromonadales</taxon>
        <taxon>Pseudoalteromonadaceae</taxon>
        <taxon>Pseudoalteromonas</taxon>
    </lineage>
</organism>
<evidence type="ECO:0000313" key="2">
    <source>
        <dbReference type="Proteomes" id="UP000033664"/>
    </source>
</evidence>
<name>A0A0F4PSZ0_9GAMM</name>
<sequence length="208" mass="24202">MDMSYPGISIKVELTVLAEYLDGMEQGISAVCDSYILKEEEKNKGLPHYEFSYIYEVAKYEIPRVIKLPYLVTLYSLFESSILSLLKYAKKKEGKEISVKDIKGKTLISSYNKYMQHILNYDFYFNQKTMSGFSELNKLRNCIAHSNGNLDPRNTELKKLLSSNSRISELNGQLDVSYDYLQDAFGFIAEAIRELMKYMELRYFEQKS</sequence>
<protein>
    <recommendedName>
        <fullName evidence="3">RiboL-PSP-HEPN domain-containing protein</fullName>
    </recommendedName>
</protein>
<accession>A0A0F4PSZ0</accession>
<dbReference type="EMBL" id="JXXZ01000001">
    <property type="protein sequence ID" value="KJZ02316.1"/>
    <property type="molecule type" value="Genomic_DNA"/>
</dbReference>